<feature type="region of interest" description="Disordered" evidence="2">
    <location>
        <begin position="1"/>
        <end position="62"/>
    </location>
</feature>
<keyword evidence="1" id="KW-0694">RNA-binding</keyword>
<organism evidence="4 5">
    <name type="scientific">Oerskovia douganii</name>
    <dbReference type="NCBI Taxonomy" id="2762210"/>
    <lineage>
        <taxon>Bacteria</taxon>
        <taxon>Bacillati</taxon>
        <taxon>Actinomycetota</taxon>
        <taxon>Actinomycetes</taxon>
        <taxon>Micrococcales</taxon>
        <taxon>Cellulomonadaceae</taxon>
        <taxon>Oerskovia</taxon>
    </lineage>
</organism>
<evidence type="ECO:0000256" key="2">
    <source>
        <dbReference type="SAM" id="MobiDB-lite"/>
    </source>
</evidence>
<comment type="caution">
    <text evidence="4">The sequence shown here is derived from an EMBL/GenBank/DDBJ whole genome shotgun (WGS) entry which is preliminary data.</text>
</comment>
<protein>
    <submittedName>
        <fullName evidence="4">RNA-binding S4 domain-containing protein</fullName>
    </submittedName>
</protein>
<accession>A0A9D5UD29</accession>
<dbReference type="GO" id="GO:0003723">
    <property type="term" value="F:RNA binding"/>
    <property type="evidence" value="ECO:0007669"/>
    <property type="project" value="UniProtKB-KW"/>
</dbReference>
<dbReference type="Pfam" id="PF01479">
    <property type="entry name" value="S4"/>
    <property type="match status" value="1"/>
</dbReference>
<feature type="compositionally biased region" description="Basic and acidic residues" evidence="2">
    <location>
        <begin position="174"/>
        <end position="189"/>
    </location>
</feature>
<name>A0A9D5UD29_9CELL</name>
<dbReference type="SMART" id="SM00363">
    <property type="entry name" value="S4"/>
    <property type="match status" value="1"/>
</dbReference>
<dbReference type="SUPFAM" id="SSF55174">
    <property type="entry name" value="Alpha-L RNA-binding motif"/>
    <property type="match status" value="1"/>
</dbReference>
<dbReference type="Proteomes" id="UP000822993">
    <property type="component" value="Unassembled WGS sequence"/>
</dbReference>
<keyword evidence="5" id="KW-1185">Reference proteome</keyword>
<evidence type="ECO:0000259" key="3">
    <source>
        <dbReference type="SMART" id="SM00363"/>
    </source>
</evidence>
<dbReference type="InterPro" id="IPR002942">
    <property type="entry name" value="S4_RNA-bd"/>
</dbReference>
<feature type="region of interest" description="Disordered" evidence="2">
    <location>
        <begin position="162"/>
        <end position="189"/>
    </location>
</feature>
<dbReference type="Gene3D" id="3.10.290.10">
    <property type="entry name" value="RNA-binding S4 domain"/>
    <property type="match status" value="1"/>
</dbReference>
<dbReference type="PROSITE" id="PS50889">
    <property type="entry name" value="S4"/>
    <property type="match status" value="1"/>
</dbReference>
<dbReference type="InterPro" id="IPR036986">
    <property type="entry name" value="S4_RNA-bd_sf"/>
</dbReference>
<evidence type="ECO:0000313" key="5">
    <source>
        <dbReference type="Proteomes" id="UP000822993"/>
    </source>
</evidence>
<gene>
    <name evidence="4" type="ORF">H9623_18750</name>
</gene>
<dbReference type="EMBL" id="JACSPN010000043">
    <property type="protein sequence ID" value="MBE7702335.1"/>
    <property type="molecule type" value="Genomic_DNA"/>
</dbReference>
<feature type="domain" description="RNA-binding S4" evidence="3">
    <location>
        <begin position="68"/>
        <end position="129"/>
    </location>
</feature>
<dbReference type="CDD" id="cd00165">
    <property type="entry name" value="S4"/>
    <property type="match status" value="1"/>
</dbReference>
<evidence type="ECO:0000256" key="1">
    <source>
        <dbReference type="PROSITE-ProRule" id="PRU00182"/>
    </source>
</evidence>
<sequence>MVHSVRRTSPTADDDRVGAGPAPSPVGTTVARSHGTCTPIGGDPRTGPQRDARSLRWGGPTSGREVSMRVDSWLWAVRLTKSRSVATAACRAGHVKVDGVRVKPSATLKVGSTVTYRGGDRERVVEVVELLAKRVGAPEAAKAYVDHSPPVLPREAVPFVPVRDRGAGRPTKRERREIDKLRGRDLPPV</sequence>
<dbReference type="AlphaFoldDB" id="A0A9D5UD29"/>
<evidence type="ECO:0000313" key="4">
    <source>
        <dbReference type="EMBL" id="MBE7702335.1"/>
    </source>
</evidence>
<proteinExistence type="predicted"/>
<reference evidence="4 5" key="1">
    <citation type="submission" date="2020-08" db="EMBL/GenBank/DDBJ databases">
        <title>A Genomic Blueprint of the Chicken Gut Microbiome.</title>
        <authorList>
            <person name="Gilroy R."/>
            <person name="Ravi A."/>
            <person name="Getino M."/>
            <person name="Pursley I."/>
            <person name="Horton D.L."/>
            <person name="Alikhan N.-F."/>
            <person name="Baker D."/>
            <person name="Gharbi K."/>
            <person name="Hall N."/>
            <person name="Watson M."/>
            <person name="Adriaenssens E.M."/>
            <person name="Foster-Nyarko E."/>
            <person name="Jarju S."/>
            <person name="Secka A."/>
            <person name="Antonio M."/>
            <person name="Oren A."/>
            <person name="Chaudhuri R."/>
            <person name="La Ragione R.M."/>
            <person name="Hildebrand F."/>
            <person name="Pallen M.J."/>
        </authorList>
    </citation>
    <scope>NUCLEOTIDE SEQUENCE [LARGE SCALE GENOMIC DNA]</scope>
    <source>
        <strain evidence="4 5">Sa1BUA8</strain>
    </source>
</reference>